<dbReference type="InterPro" id="IPR036135">
    <property type="entry name" value="MoeA_linker/N_sf"/>
</dbReference>
<feature type="transmembrane region" description="Helical" evidence="8">
    <location>
        <begin position="159"/>
        <end position="180"/>
    </location>
</feature>
<evidence type="ECO:0000256" key="7">
    <source>
        <dbReference type="RuleBase" id="RU365090"/>
    </source>
</evidence>
<dbReference type="InterPro" id="IPR005110">
    <property type="entry name" value="MoeA_linker/N"/>
</dbReference>
<dbReference type="NCBIfam" id="NF045515">
    <property type="entry name" value="Glp_gephyrin"/>
    <property type="match status" value="1"/>
</dbReference>
<dbReference type="GO" id="GO:0046872">
    <property type="term" value="F:metal ion binding"/>
    <property type="evidence" value="ECO:0007669"/>
    <property type="project" value="UniProtKB-UniRule"/>
</dbReference>
<dbReference type="Gene3D" id="2.170.190.11">
    <property type="entry name" value="Molybdopterin biosynthesis moea protein, domain 3"/>
    <property type="match status" value="1"/>
</dbReference>
<keyword evidence="8" id="KW-0812">Transmembrane</keyword>
<evidence type="ECO:0000256" key="1">
    <source>
        <dbReference type="ARBA" id="ARBA00002901"/>
    </source>
</evidence>
<dbReference type="Gene3D" id="3.90.105.10">
    <property type="entry name" value="Molybdopterin biosynthesis moea protein, domain 2"/>
    <property type="match status" value="1"/>
</dbReference>
<dbReference type="SMART" id="SM00852">
    <property type="entry name" value="MoCF_biosynth"/>
    <property type="match status" value="1"/>
</dbReference>
<comment type="cofactor">
    <cofactor evidence="7">
        <name>Mg(2+)</name>
        <dbReference type="ChEBI" id="CHEBI:18420"/>
    </cofactor>
</comment>
<dbReference type="Gene3D" id="2.40.340.10">
    <property type="entry name" value="MoeA, C-terminal, domain IV"/>
    <property type="match status" value="1"/>
</dbReference>
<evidence type="ECO:0000256" key="2">
    <source>
        <dbReference type="ARBA" id="ARBA00005046"/>
    </source>
</evidence>
<dbReference type="NCBIfam" id="TIGR00177">
    <property type="entry name" value="molyb_syn"/>
    <property type="match status" value="1"/>
</dbReference>
<keyword evidence="7" id="KW-0808">Transferase</keyword>
<feature type="domain" description="MoaB/Mog" evidence="9">
    <location>
        <begin position="179"/>
        <end position="324"/>
    </location>
</feature>
<sequence>MRSVEEHQRRVAELIRPPRPVPFQLAQVLGRVLAEDVIAPIPLPTFDNSAMDGYAVRAEDFARASAERPVVLPVAADIPAGSPANVPLAPQSVHRIMTGACVPPGADAILPFESTDRGAEHVRAHAPTSLGAHIRRAGEDLAAGGLALRAGVRLRAPHIGLFAALGLASVPVFAPVRVLILSTGSELVAPGSPLGPGQIYESNAPMLAAAVEEVGGFAHQLRFVSDDVAQLRARIDQALAELSDVDLILTSGGVSAGEYEVVKQAFEGGEAEFVHVAMQPGKPQGCGRYRAADGTTVPLVALPGNPVSAQVSFEVFLRDPLIAAMDGGRPPRPKLRAPLAEPVLRSPSGKRQFLRGVLAEDRASVSPFGPPGSHFLRSMALSNCLVDIPADVTSLPAGAEVAVWDLA</sequence>
<dbReference type="eggNOG" id="COG0303">
    <property type="taxonomic scope" value="Bacteria"/>
</dbReference>
<dbReference type="PANTHER" id="PTHR10192:SF5">
    <property type="entry name" value="GEPHYRIN"/>
    <property type="match status" value="1"/>
</dbReference>
<comment type="pathway">
    <text evidence="2 7">Cofactor biosynthesis; molybdopterin biosynthesis.</text>
</comment>
<evidence type="ECO:0000256" key="6">
    <source>
        <dbReference type="ARBA" id="ARBA00047317"/>
    </source>
</evidence>
<organism evidence="10 11">
    <name type="scientific">Segniliparus rugosus (strain ATCC BAA-974 / DSM 45345 / CCUG 50838 / CIP 108380 / JCM 13579 / CDC 945)</name>
    <dbReference type="NCBI Taxonomy" id="679197"/>
    <lineage>
        <taxon>Bacteria</taxon>
        <taxon>Bacillati</taxon>
        <taxon>Actinomycetota</taxon>
        <taxon>Actinomycetes</taxon>
        <taxon>Mycobacteriales</taxon>
        <taxon>Segniliparaceae</taxon>
        <taxon>Segniliparus</taxon>
    </lineage>
</organism>
<dbReference type="UniPathway" id="UPA00344"/>
<dbReference type="Pfam" id="PF03453">
    <property type="entry name" value="MoeA_N"/>
    <property type="match status" value="1"/>
</dbReference>
<evidence type="ECO:0000313" key="11">
    <source>
        <dbReference type="Proteomes" id="UP000004816"/>
    </source>
</evidence>
<evidence type="ECO:0000256" key="5">
    <source>
        <dbReference type="ARBA" id="ARBA00023150"/>
    </source>
</evidence>
<evidence type="ECO:0000256" key="4">
    <source>
        <dbReference type="ARBA" id="ARBA00022505"/>
    </source>
</evidence>
<dbReference type="RefSeq" id="WP_007469667.1">
    <property type="nucleotide sequence ID" value="NZ_KI391953.1"/>
</dbReference>
<evidence type="ECO:0000259" key="9">
    <source>
        <dbReference type="SMART" id="SM00852"/>
    </source>
</evidence>
<dbReference type="SUPFAM" id="SSF53218">
    <property type="entry name" value="Molybdenum cofactor biosynthesis proteins"/>
    <property type="match status" value="1"/>
</dbReference>
<dbReference type="InterPro" id="IPR036425">
    <property type="entry name" value="MoaB/Mog-like_dom_sf"/>
</dbReference>
<evidence type="ECO:0000256" key="3">
    <source>
        <dbReference type="ARBA" id="ARBA00010763"/>
    </source>
</evidence>
<dbReference type="InterPro" id="IPR005111">
    <property type="entry name" value="MoeA_C_domain_IV"/>
</dbReference>
<evidence type="ECO:0000313" key="10">
    <source>
        <dbReference type="EMBL" id="EFV13294.1"/>
    </source>
</evidence>
<comment type="similarity">
    <text evidence="3 7">Belongs to the MoeA family.</text>
</comment>
<comment type="caution">
    <text evidence="10">The sequence shown here is derived from an EMBL/GenBank/DDBJ whole genome shotgun (WGS) entry which is preliminary data.</text>
</comment>
<dbReference type="Pfam" id="PF00994">
    <property type="entry name" value="MoCF_biosynth"/>
    <property type="match status" value="1"/>
</dbReference>
<dbReference type="CDD" id="cd00887">
    <property type="entry name" value="MoeA"/>
    <property type="match status" value="1"/>
</dbReference>
<keyword evidence="4 7" id="KW-0500">Molybdenum</keyword>
<gene>
    <name evidence="10" type="ORF">HMPREF9336_01843</name>
</gene>
<keyword evidence="5 7" id="KW-0501">Molybdenum cofactor biosynthesis</keyword>
<dbReference type="SUPFAM" id="SSF63867">
    <property type="entry name" value="MoeA C-terminal domain-like"/>
    <property type="match status" value="1"/>
</dbReference>
<keyword evidence="11" id="KW-1185">Reference proteome</keyword>
<keyword evidence="8" id="KW-1133">Transmembrane helix</keyword>
<dbReference type="HOGENOM" id="CLU_010186_7_0_11"/>
<dbReference type="Gene3D" id="3.40.980.10">
    <property type="entry name" value="MoaB/Mog-like domain"/>
    <property type="match status" value="1"/>
</dbReference>
<keyword evidence="8" id="KW-0472">Membrane</keyword>
<protein>
    <recommendedName>
        <fullName evidence="7">Molybdopterin molybdenumtransferase</fullName>
        <ecNumber evidence="7">2.10.1.1</ecNumber>
    </recommendedName>
</protein>
<dbReference type="STRING" id="679197.HMPREF9336_01843"/>
<comment type="function">
    <text evidence="1 7">Catalyzes the insertion of molybdate into adenylated molybdopterin with the concomitant release of AMP.</text>
</comment>
<dbReference type="Proteomes" id="UP000004816">
    <property type="component" value="Unassembled WGS sequence"/>
</dbReference>
<reference evidence="10 11" key="1">
    <citation type="journal article" date="2011" name="Stand. Genomic Sci.">
        <title>High quality draft genome sequence of Segniliparus rugosus CDC 945(T)= (ATCC BAA-974(T)).</title>
        <authorList>
            <person name="Earl A.M."/>
            <person name="Desjardins C.A."/>
            <person name="Fitzgerald M.G."/>
            <person name="Arachchi H.M."/>
            <person name="Zeng Q."/>
            <person name="Mehta T."/>
            <person name="Griggs A."/>
            <person name="Birren B.W."/>
            <person name="Toney N.C."/>
            <person name="Carr J."/>
            <person name="Posey J."/>
            <person name="Butler W.R."/>
        </authorList>
    </citation>
    <scope>NUCLEOTIDE SEQUENCE [LARGE SCALE GENOMIC DNA]</scope>
    <source>
        <strain evidence="11">ATCC BAA-974 / DSM 45345 / CCUG 50838 / CIP 108380 / JCM 13579 / CDC 945</strain>
    </source>
</reference>
<dbReference type="SUPFAM" id="SSF63882">
    <property type="entry name" value="MoeA N-terminal region -like"/>
    <property type="match status" value="1"/>
</dbReference>
<accession>E5XQS1</accession>
<evidence type="ECO:0000256" key="8">
    <source>
        <dbReference type="SAM" id="Phobius"/>
    </source>
</evidence>
<dbReference type="InterPro" id="IPR036688">
    <property type="entry name" value="MoeA_C_domain_IV_sf"/>
</dbReference>
<dbReference type="AlphaFoldDB" id="E5XQS1"/>
<dbReference type="GO" id="GO:0005829">
    <property type="term" value="C:cytosol"/>
    <property type="evidence" value="ECO:0007669"/>
    <property type="project" value="TreeGrafter"/>
</dbReference>
<dbReference type="InterPro" id="IPR038987">
    <property type="entry name" value="MoeA-like"/>
</dbReference>
<dbReference type="OrthoDB" id="9804758at2"/>
<dbReference type="EMBL" id="ACZI02000002">
    <property type="protein sequence ID" value="EFV13294.1"/>
    <property type="molecule type" value="Genomic_DNA"/>
</dbReference>
<name>E5XQS1_SEGRC</name>
<proteinExistence type="inferred from homology"/>
<comment type="catalytic activity">
    <reaction evidence="6">
        <text>adenylyl-molybdopterin + molybdate = Mo-molybdopterin + AMP + H(+)</text>
        <dbReference type="Rhea" id="RHEA:35047"/>
        <dbReference type="ChEBI" id="CHEBI:15378"/>
        <dbReference type="ChEBI" id="CHEBI:36264"/>
        <dbReference type="ChEBI" id="CHEBI:62727"/>
        <dbReference type="ChEBI" id="CHEBI:71302"/>
        <dbReference type="ChEBI" id="CHEBI:456215"/>
        <dbReference type="EC" id="2.10.1.1"/>
    </reaction>
</comment>
<dbReference type="Pfam" id="PF03454">
    <property type="entry name" value="MoeA_C"/>
    <property type="match status" value="1"/>
</dbReference>
<dbReference type="EC" id="2.10.1.1" evidence="7"/>
<dbReference type="GO" id="GO:0061599">
    <property type="term" value="F:molybdopterin molybdotransferase activity"/>
    <property type="evidence" value="ECO:0007669"/>
    <property type="project" value="UniProtKB-UniRule"/>
</dbReference>
<keyword evidence="7" id="KW-0460">Magnesium</keyword>
<keyword evidence="7" id="KW-0479">Metal-binding</keyword>
<dbReference type="GO" id="GO:0006777">
    <property type="term" value="P:Mo-molybdopterin cofactor biosynthetic process"/>
    <property type="evidence" value="ECO:0007669"/>
    <property type="project" value="UniProtKB-UniRule"/>
</dbReference>
<dbReference type="InterPro" id="IPR001453">
    <property type="entry name" value="MoaB/Mog_dom"/>
</dbReference>
<dbReference type="PANTHER" id="PTHR10192">
    <property type="entry name" value="MOLYBDOPTERIN BIOSYNTHESIS PROTEIN"/>
    <property type="match status" value="1"/>
</dbReference>